<reference evidence="1 2" key="2">
    <citation type="journal article" date="2012" name="Int. J. Syst. Evol. Microbiol.">
        <title>Magnetococcus marinus gen. nov., sp. nov., a marine, magnetotactic bacterium that represents a novel lineage (Magnetococcaceae fam. nov.; Magnetococcales ord. nov.) at the base of the Alphaproteobacteria.</title>
        <authorList>
            <person name="Bazylinski D.A."/>
            <person name="Williams T.J."/>
            <person name="Lefevre C.T."/>
            <person name="Berg R.J."/>
            <person name="Zhang C.L."/>
            <person name="Bowser S.S."/>
            <person name="Dean A.J."/>
            <person name="Beveridge T.J."/>
        </authorList>
    </citation>
    <scope>NUCLEOTIDE SEQUENCE [LARGE SCALE GENOMIC DNA]</scope>
    <source>
        <strain evidence="2">ATCC BAA-1437 / JCM 17883 / MC-1</strain>
    </source>
</reference>
<evidence type="ECO:0000313" key="1">
    <source>
        <dbReference type="EMBL" id="ABK43669.1"/>
    </source>
</evidence>
<keyword evidence="2" id="KW-1185">Reference proteome</keyword>
<dbReference type="Proteomes" id="UP000002586">
    <property type="component" value="Chromosome"/>
</dbReference>
<gene>
    <name evidence="1" type="ordered locus">Mmc1_1158</name>
</gene>
<reference evidence="2" key="1">
    <citation type="journal article" date="2009" name="Appl. Environ. Microbiol.">
        <title>Complete genome sequence of the chemolithoautotrophic marine magnetotactic coccus strain MC-1.</title>
        <authorList>
            <person name="Schubbe S."/>
            <person name="Williams T.J."/>
            <person name="Xie G."/>
            <person name="Kiss H.E."/>
            <person name="Brettin T.S."/>
            <person name="Martinez D."/>
            <person name="Ross C.A."/>
            <person name="Schuler D."/>
            <person name="Cox B.L."/>
            <person name="Nealson K.H."/>
            <person name="Bazylinski D.A."/>
        </authorList>
    </citation>
    <scope>NUCLEOTIDE SEQUENCE [LARGE SCALE GENOMIC DNA]</scope>
    <source>
        <strain evidence="2">ATCC BAA-1437 / JCM 17883 / MC-1</strain>
    </source>
</reference>
<evidence type="ECO:0008006" key="3">
    <source>
        <dbReference type="Google" id="ProtNLM"/>
    </source>
</evidence>
<dbReference type="AlphaFoldDB" id="A0L6S6"/>
<dbReference type="SUPFAM" id="SSF47336">
    <property type="entry name" value="ACP-like"/>
    <property type="match status" value="1"/>
</dbReference>
<dbReference type="STRING" id="156889.Mmc1_1158"/>
<dbReference type="HOGENOM" id="CLU_2494174_0_0_5"/>
<organism evidence="1 2">
    <name type="scientific">Magnetococcus marinus (strain ATCC BAA-1437 / JCM 17883 / MC-1)</name>
    <dbReference type="NCBI Taxonomy" id="156889"/>
    <lineage>
        <taxon>Bacteria</taxon>
        <taxon>Pseudomonadati</taxon>
        <taxon>Pseudomonadota</taxon>
        <taxon>Magnetococcia</taxon>
        <taxon>Magnetococcales</taxon>
        <taxon>Magnetococcaceae</taxon>
        <taxon>Magnetococcus</taxon>
    </lineage>
</organism>
<sequence>MNPYQTWLIHWFCQRNPALQQRDAAALLELDYFQNNLLDSMGIIELIAEMEGHFDVQFTDEHFNHTAFYSMNGLADLIQTLQGEGA</sequence>
<dbReference type="InterPro" id="IPR036736">
    <property type="entry name" value="ACP-like_sf"/>
</dbReference>
<dbReference type="EMBL" id="CP000471">
    <property type="protein sequence ID" value="ABK43669.1"/>
    <property type="molecule type" value="Genomic_DNA"/>
</dbReference>
<dbReference type="eggNOG" id="COG0236">
    <property type="taxonomic scope" value="Bacteria"/>
</dbReference>
<dbReference type="KEGG" id="mgm:Mmc1_1158"/>
<dbReference type="OrthoDB" id="2625323at2"/>
<proteinExistence type="predicted"/>
<evidence type="ECO:0000313" key="2">
    <source>
        <dbReference type="Proteomes" id="UP000002586"/>
    </source>
</evidence>
<protein>
    <recommendedName>
        <fullName evidence="3">Carrier domain-containing protein</fullName>
    </recommendedName>
</protein>
<name>A0L6S6_MAGMM</name>
<dbReference type="Gene3D" id="1.10.1200.10">
    <property type="entry name" value="ACP-like"/>
    <property type="match status" value="1"/>
</dbReference>
<accession>A0L6S6</accession>
<dbReference type="RefSeq" id="WP_011712824.1">
    <property type="nucleotide sequence ID" value="NC_008576.1"/>
</dbReference>